<proteinExistence type="inferred from homology"/>
<feature type="domain" description="Autophagy protein ATG5 alpha-helical bundle region" evidence="8">
    <location>
        <begin position="49"/>
        <end position="103"/>
    </location>
</feature>
<dbReference type="GO" id="GO:0007033">
    <property type="term" value="P:vacuole organization"/>
    <property type="evidence" value="ECO:0007669"/>
    <property type="project" value="UniProtKB-ARBA"/>
</dbReference>
<evidence type="ECO:0000256" key="6">
    <source>
        <dbReference type="RuleBase" id="RU361202"/>
    </source>
</evidence>
<dbReference type="PANTHER" id="PTHR13040:SF2">
    <property type="entry name" value="AUTOPHAGY PROTEIN 5"/>
    <property type="match status" value="1"/>
</dbReference>
<feature type="domain" description="Autophagy protein ATG5 UblA" evidence="9">
    <location>
        <begin position="11"/>
        <end position="34"/>
    </location>
</feature>
<dbReference type="InterPro" id="IPR042527">
    <property type="entry name" value="Atg5_UblA_dom_sf"/>
</dbReference>
<dbReference type="GO" id="GO:0006995">
    <property type="term" value="P:cellular response to nitrogen starvation"/>
    <property type="evidence" value="ECO:0007669"/>
    <property type="project" value="TreeGrafter"/>
</dbReference>
<keyword evidence="4 6" id="KW-0832">Ubl conjugation</keyword>
<keyword evidence="6" id="KW-0472">Membrane</keyword>
<keyword evidence="5 6" id="KW-0072">Autophagy</keyword>
<dbReference type="InterPro" id="IPR042526">
    <property type="entry name" value="Atg5_HR"/>
</dbReference>
<dbReference type="InterPro" id="IPR048939">
    <property type="entry name" value="ATG5_UblA"/>
</dbReference>
<evidence type="ECO:0000259" key="8">
    <source>
        <dbReference type="Pfam" id="PF20637"/>
    </source>
</evidence>
<evidence type="ECO:0000256" key="4">
    <source>
        <dbReference type="ARBA" id="ARBA00022843"/>
    </source>
</evidence>
<keyword evidence="11" id="KW-1185">Reference proteome</keyword>
<sequence length="193" mass="22373">MTWSSIDCFRHYPVGVLFDLLKTDDLLPWTIVLKTKDSPKEVMRFKGNDLESSYIQSVKEADQLKHKARVVSSMKVDEYRQLWSSILHDKFDEFWAINKKLMEASETEPMLHVPIRIYYQVECSFQQPLITPFDESNRSRTVADALKAVNIETKSPVISHGIKIPLTTPLIWMVQNLSYLDNFVHIVVLPTST</sequence>
<feature type="domain" description="Autophagy protein ATG5 UblB" evidence="7">
    <location>
        <begin position="112"/>
        <end position="188"/>
    </location>
</feature>
<dbReference type="OrthoDB" id="272162at2759"/>
<dbReference type="OMA" id="HICITTR"/>
<comment type="subcellular location">
    <subcellularLocation>
        <location evidence="1 6">Preautophagosomal structure membrane</location>
        <topology evidence="1 6">Peripheral membrane protein</topology>
    </subcellularLocation>
</comment>
<comment type="function">
    <text evidence="6">Involved in autophagic vesicle formation.</text>
</comment>
<dbReference type="Gene3D" id="3.10.20.90">
    <property type="entry name" value="Phosphatidylinositol 3-kinase Catalytic Subunit, Chain A, domain 1"/>
    <property type="match status" value="1"/>
</dbReference>
<dbReference type="InterPro" id="IPR048940">
    <property type="entry name" value="ATG5_HBR"/>
</dbReference>
<evidence type="ECO:0000259" key="9">
    <source>
        <dbReference type="Pfam" id="PF20638"/>
    </source>
</evidence>
<dbReference type="PANTHER" id="PTHR13040">
    <property type="entry name" value="AUTOPHAGY PROTEIN 5"/>
    <property type="match status" value="1"/>
</dbReference>
<protein>
    <recommendedName>
        <fullName evidence="6">Autophagy protein 5</fullName>
    </recommendedName>
</protein>
<dbReference type="GO" id="GO:0019776">
    <property type="term" value="F:Atg8-family ligase activity"/>
    <property type="evidence" value="ECO:0007669"/>
    <property type="project" value="TreeGrafter"/>
</dbReference>
<dbReference type="GO" id="GO:0000422">
    <property type="term" value="P:autophagy of mitochondrion"/>
    <property type="evidence" value="ECO:0007669"/>
    <property type="project" value="TreeGrafter"/>
</dbReference>
<dbReference type="GO" id="GO:0061908">
    <property type="term" value="C:phagophore"/>
    <property type="evidence" value="ECO:0007669"/>
    <property type="project" value="TreeGrafter"/>
</dbReference>
<dbReference type="Pfam" id="PF20638">
    <property type="entry name" value="ATG5_UblA"/>
    <property type="match status" value="1"/>
</dbReference>
<evidence type="ECO:0000256" key="1">
    <source>
        <dbReference type="ARBA" id="ARBA00004623"/>
    </source>
</evidence>
<accession>A0A3P7JNS9</accession>
<dbReference type="GO" id="GO:0044233">
    <property type="term" value="C:mitochondria-associated endoplasmic reticulum membrane contact site"/>
    <property type="evidence" value="ECO:0007669"/>
    <property type="project" value="TreeGrafter"/>
</dbReference>
<dbReference type="GO" id="GO:0034727">
    <property type="term" value="P:piecemeal microautophagy of the nucleus"/>
    <property type="evidence" value="ECO:0007669"/>
    <property type="project" value="TreeGrafter"/>
</dbReference>
<evidence type="ECO:0000256" key="2">
    <source>
        <dbReference type="ARBA" id="ARBA00006910"/>
    </source>
</evidence>
<dbReference type="Proteomes" id="UP000277928">
    <property type="component" value="Unassembled WGS sequence"/>
</dbReference>
<evidence type="ECO:0000313" key="10">
    <source>
        <dbReference type="EMBL" id="VDM92783.1"/>
    </source>
</evidence>
<keyword evidence="3 6" id="KW-1017">Isopeptide bond</keyword>
<gene>
    <name evidence="10" type="ORF">NLS_LOCUS9922</name>
</gene>
<evidence type="ECO:0000256" key="5">
    <source>
        <dbReference type="ARBA" id="ARBA00023006"/>
    </source>
</evidence>
<dbReference type="Pfam" id="PF20637">
    <property type="entry name" value="ATG5_HBR"/>
    <property type="match status" value="1"/>
</dbReference>
<comment type="similarity">
    <text evidence="2 6">Belongs to the ATG5 family.</text>
</comment>
<evidence type="ECO:0000259" key="7">
    <source>
        <dbReference type="Pfam" id="PF04106"/>
    </source>
</evidence>
<dbReference type="InterPro" id="IPR048318">
    <property type="entry name" value="ATG5_UblB"/>
</dbReference>
<evidence type="ECO:0000256" key="3">
    <source>
        <dbReference type="ARBA" id="ARBA00022499"/>
    </source>
</evidence>
<dbReference type="InterPro" id="IPR007239">
    <property type="entry name" value="Atg5"/>
</dbReference>
<dbReference type="Pfam" id="PF04106">
    <property type="entry name" value="ATG5_UblB"/>
    <property type="match status" value="1"/>
</dbReference>
<dbReference type="AlphaFoldDB" id="A0A3P7JNS9"/>
<dbReference type="STRING" id="42156.A0A3P7JNS9"/>
<dbReference type="GO" id="GO:0034045">
    <property type="term" value="C:phagophore assembly site membrane"/>
    <property type="evidence" value="ECO:0007669"/>
    <property type="project" value="UniProtKB-SubCell"/>
</dbReference>
<reference evidence="10 11" key="1">
    <citation type="submission" date="2018-08" db="EMBL/GenBank/DDBJ databases">
        <authorList>
            <person name="Laetsch R D."/>
            <person name="Stevens L."/>
            <person name="Kumar S."/>
            <person name="Blaxter L. M."/>
        </authorList>
    </citation>
    <scope>NUCLEOTIDE SEQUENCE [LARGE SCALE GENOMIC DNA]</scope>
</reference>
<dbReference type="Gene3D" id="3.10.20.620">
    <property type="match status" value="1"/>
</dbReference>
<dbReference type="Gene3D" id="1.10.246.190">
    <property type="entry name" value="Autophagy protein Apg5, helix rich domain"/>
    <property type="match status" value="1"/>
</dbReference>
<name>A0A3P7JNS9_LITSI</name>
<evidence type="ECO:0000313" key="11">
    <source>
        <dbReference type="Proteomes" id="UP000277928"/>
    </source>
</evidence>
<dbReference type="GO" id="GO:0034274">
    <property type="term" value="C:Atg12-Atg5-Atg16 complex"/>
    <property type="evidence" value="ECO:0007669"/>
    <property type="project" value="TreeGrafter"/>
</dbReference>
<dbReference type="GO" id="GO:0005776">
    <property type="term" value="C:autophagosome"/>
    <property type="evidence" value="ECO:0007669"/>
    <property type="project" value="TreeGrafter"/>
</dbReference>
<organism evidence="10 11">
    <name type="scientific">Litomosoides sigmodontis</name>
    <name type="common">Filarial nematode worm</name>
    <dbReference type="NCBI Taxonomy" id="42156"/>
    <lineage>
        <taxon>Eukaryota</taxon>
        <taxon>Metazoa</taxon>
        <taxon>Ecdysozoa</taxon>
        <taxon>Nematoda</taxon>
        <taxon>Chromadorea</taxon>
        <taxon>Rhabditida</taxon>
        <taxon>Spirurina</taxon>
        <taxon>Spiruromorpha</taxon>
        <taxon>Filarioidea</taxon>
        <taxon>Onchocercidae</taxon>
        <taxon>Litomosoides</taxon>
    </lineage>
</organism>
<dbReference type="EMBL" id="UYRX01002128">
    <property type="protein sequence ID" value="VDM92783.1"/>
    <property type="molecule type" value="Genomic_DNA"/>
</dbReference>
<comment type="subunit">
    <text evidence="6">Conjugated with ATG12.</text>
</comment>